<name>W2KE84_PHYNI</name>
<reference evidence="1" key="1">
    <citation type="submission" date="2013-11" db="EMBL/GenBank/DDBJ databases">
        <title>The Genome Sequence of Phytophthora parasitica CHvinca01.</title>
        <authorList>
            <consortium name="The Broad Institute Genomics Platform"/>
            <person name="Russ C."/>
            <person name="Tyler B."/>
            <person name="Panabieres F."/>
            <person name="Shan W."/>
            <person name="Tripathy S."/>
            <person name="Grunwald N."/>
            <person name="Machado M."/>
            <person name="Johnson C.S."/>
            <person name="Arredondo F."/>
            <person name="Hong C."/>
            <person name="Coffey M."/>
            <person name="Young S.K."/>
            <person name="Zeng Q."/>
            <person name="Gargeya S."/>
            <person name="Fitzgerald M."/>
            <person name="Abouelleil A."/>
            <person name="Alvarado L."/>
            <person name="Chapman S.B."/>
            <person name="Gainer-Dewar J."/>
            <person name="Goldberg J."/>
            <person name="Griggs A."/>
            <person name="Gujja S."/>
            <person name="Hansen M."/>
            <person name="Howarth C."/>
            <person name="Imamovic A."/>
            <person name="Ireland A."/>
            <person name="Larimer J."/>
            <person name="McCowan C."/>
            <person name="Murphy C."/>
            <person name="Pearson M."/>
            <person name="Poon T.W."/>
            <person name="Priest M."/>
            <person name="Roberts A."/>
            <person name="Saif S."/>
            <person name="Shea T."/>
            <person name="Sykes S."/>
            <person name="Wortman J."/>
            <person name="Nusbaum C."/>
            <person name="Birren B."/>
        </authorList>
    </citation>
    <scope>NUCLEOTIDE SEQUENCE [LARGE SCALE GENOMIC DNA]</scope>
    <source>
        <strain evidence="1">CHvinca01</strain>
    </source>
</reference>
<accession>W2KE84</accession>
<dbReference type="AlphaFoldDB" id="W2KE84"/>
<evidence type="ECO:0000313" key="1">
    <source>
        <dbReference type="EMBL" id="ETL83392.1"/>
    </source>
</evidence>
<feature type="non-terminal residue" evidence="1">
    <location>
        <position position="43"/>
    </location>
</feature>
<gene>
    <name evidence="1" type="ORF">L917_16654</name>
</gene>
<dbReference type="EMBL" id="KI682049">
    <property type="protein sequence ID" value="ETL83392.1"/>
    <property type="molecule type" value="Genomic_DNA"/>
</dbReference>
<protein>
    <submittedName>
        <fullName evidence="1">Uncharacterized protein</fullName>
    </submittedName>
</protein>
<organism evidence="1">
    <name type="scientific">Phytophthora nicotianae</name>
    <name type="common">Potato buckeye rot agent</name>
    <name type="synonym">Phytophthora parasitica</name>
    <dbReference type="NCBI Taxonomy" id="4792"/>
    <lineage>
        <taxon>Eukaryota</taxon>
        <taxon>Sar</taxon>
        <taxon>Stramenopiles</taxon>
        <taxon>Oomycota</taxon>
        <taxon>Peronosporomycetes</taxon>
        <taxon>Peronosporales</taxon>
        <taxon>Peronosporaceae</taxon>
        <taxon>Phytophthora</taxon>
    </lineage>
</organism>
<proteinExistence type="predicted"/>
<sequence length="43" mass="5028">MVLLPDPISFRFQQFDVFTRSTAYITVKCQVDTRQETKTLTCV</sequence>
<dbReference type="Proteomes" id="UP000054423">
    <property type="component" value="Unassembled WGS sequence"/>
</dbReference>